<evidence type="ECO:0000256" key="8">
    <source>
        <dbReference type="ARBA" id="ARBA00023136"/>
    </source>
</evidence>
<name>A0AAE4BQP4_9BACT</name>
<proteinExistence type="inferred from homology"/>
<dbReference type="RefSeq" id="WP_309936592.1">
    <property type="nucleotide sequence ID" value="NZ_AP025305.1"/>
</dbReference>
<dbReference type="AlphaFoldDB" id="A0AAE4BQP4"/>
<reference evidence="11" key="1">
    <citation type="submission" date="2023-07" db="EMBL/GenBank/DDBJ databases">
        <title>Genomic Encyclopedia of Type Strains, Phase IV (KMG-IV): sequencing the most valuable type-strain genomes for metagenomic binning, comparative biology and taxonomic classification.</title>
        <authorList>
            <person name="Goeker M."/>
        </authorList>
    </citation>
    <scope>NUCLEOTIDE SEQUENCE</scope>
    <source>
        <strain evidence="11">DSM 26174</strain>
    </source>
</reference>
<feature type="transmembrane region" description="Helical" evidence="10">
    <location>
        <begin position="135"/>
        <end position="152"/>
    </location>
</feature>
<evidence type="ECO:0000256" key="10">
    <source>
        <dbReference type="SAM" id="Phobius"/>
    </source>
</evidence>
<feature type="transmembrane region" description="Helical" evidence="10">
    <location>
        <begin position="355"/>
        <end position="378"/>
    </location>
</feature>
<dbReference type="GO" id="GO:0046677">
    <property type="term" value="P:response to antibiotic"/>
    <property type="evidence" value="ECO:0007669"/>
    <property type="project" value="UniProtKB-KW"/>
</dbReference>
<comment type="similarity">
    <text evidence="2">Belongs to the multi antimicrobial extrusion (MATE) (TC 2.A.66.1) family. MepA subfamily.</text>
</comment>
<evidence type="ECO:0000256" key="2">
    <source>
        <dbReference type="ARBA" id="ARBA00008417"/>
    </source>
</evidence>
<keyword evidence="4" id="KW-0813">Transport</keyword>
<evidence type="ECO:0000313" key="11">
    <source>
        <dbReference type="EMBL" id="MDR6237148.1"/>
    </source>
</evidence>
<keyword evidence="9" id="KW-0046">Antibiotic resistance</keyword>
<dbReference type="GO" id="GO:0005886">
    <property type="term" value="C:plasma membrane"/>
    <property type="evidence" value="ECO:0007669"/>
    <property type="project" value="UniProtKB-SubCell"/>
</dbReference>
<feature type="transmembrane region" description="Helical" evidence="10">
    <location>
        <begin position="6"/>
        <end position="24"/>
    </location>
</feature>
<dbReference type="InterPro" id="IPR048279">
    <property type="entry name" value="MdtK-like"/>
</dbReference>
<keyword evidence="8 10" id="KW-0472">Membrane</keyword>
<organism evidence="11 12">
    <name type="scientific">Aureibacter tunicatorum</name>
    <dbReference type="NCBI Taxonomy" id="866807"/>
    <lineage>
        <taxon>Bacteria</taxon>
        <taxon>Pseudomonadati</taxon>
        <taxon>Bacteroidota</taxon>
        <taxon>Cytophagia</taxon>
        <taxon>Cytophagales</taxon>
        <taxon>Persicobacteraceae</taxon>
        <taxon>Aureibacter</taxon>
    </lineage>
</organism>
<dbReference type="InterPro" id="IPR045070">
    <property type="entry name" value="MATE_MepA-like"/>
</dbReference>
<dbReference type="Proteomes" id="UP001185092">
    <property type="component" value="Unassembled WGS sequence"/>
</dbReference>
<dbReference type="EMBL" id="JAVDQD010000001">
    <property type="protein sequence ID" value="MDR6237148.1"/>
    <property type="molecule type" value="Genomic_DNA"/>
</dbReference>
<feature type="transmembrane region" description="Helical" evidence="10">
    <location>
        <begin position="385"/>
        <end position="408"/>
    </location>
</feature>
<sequence>MKDEKLLVRPISSLLVEYSLPAIFGTLMTSIYVFVDGVFIGHSVGALGLAAINITWPIFSFSFAISIMLAMGGATVVSVSFGTGKYTRANRAFNNTLYAVFVIAMIFSFFSISLPEHILTMLGANGAIMPFAKRYLVNLMYFNFFFMGTYVLDFFVRNDEHPKFAMACIVLAAVLNTLFDYFFIVRFGWGMEGAAWATGFSQLIAFSVLIFFFLSKRGKLRLSWCRFEMPLLGRIVYNGFSEFATEMSMAIVTWIFNLVLIKSYGELGVSAFSIVTYVSLIVMMVFIGISQGLQPIVSYNHGAGVHDRVKKALVVTLQYVFVLGLLFYALFVSFAPFFIDFFIRGNKELFDLTYHAIHIFSISFMFSGLNIVMIAFLTSLERAKLSAAISLVRSLVLVLIGIMFLPMIFGNSGIWMSVPLSELGTFLIFVYLFKFSPFKKKIGF</sequence>
<evidence type="ECO:0000256" key="5">
    <source>
        <dbReference type="ARBA" id="ARBA00022475"/>
    </source>
</evidence>
<dbReference type="InterPro" id="IPR002528">
    <property type="entry name" value="MATE_fam"/>
</dbReference>
<evidence type="ECO:0000256" key="1">
    <source>
        <dbReference type="ARBA" id="ARBA00004651"/>
    </source>
</evidence>
<dbReference type="Pfam" id="PF01554">
    <property type="entry name" value="MatE"/>
    <property type="match status" value="2"/>
</dbReference>
<accession>A0AAE4BQP4</accession>
<keyword evidence="6 10" id="KW-0812">Transmembrane</keyword>
<feature type="transmembrane region" description="Helical" evidence="10">
    <location>
        <begin position="195"/>
        <end position="214"/>
    </location>
</feature>
<evidence type="ECO:0000313" key="12">
    <source>
        <dbReference type="Proteomes" id="UP001185092"/>
    </source>
</evidence>
<comment type="subcellular location">
    <subcellularLocation>
        <location evidence="1">Cell membrane</location>
        <topology evidence="1">Multi-pass membrane protein</topology>
    </subcellularLocation>
</comment>
<evidence type="ECO:0000256" key="6">
    <source>
        <dbReference type="ARBA" id="ARBA00022692"/>
    </source>
</evidence>
<dbReference type="PANTHER" id="PTHR43823">
    <property type="entry name" value="SPORULATION PROTEIN YKVU"/>
    <property type="match status" value="1"/>
</dbReference>
<comment type="caution">
    <text evidence="11">The sequence shown here is derived from an EMBL/GenBank/DDBJ whole genome shotgun (WGS) entry which is preliminary data.</text>
</comment>
<feature type="transmembrane region" description="Helical" evidence="10">
    <location>
        <begin position="414"/>
        <end position="433"/>
    </location>
</feature>
<dbReference type="CDD" id="cd13143">
    <property type="entry name" value="MATE_MepA_like"/>
    <property type="match status" value="1"/>
</dbReference>
<dbReference type="PANTHER" id="PTHR43823:SF3">
    <property type="entry name" value="MULTIDRUG EXPORT PROTEIN MEPA"/>
    <property type="match status" value="1"/>
</dbReference>
<keyword evidence="5" id="KW-1003">Cell membrane</keyword>
<feature type="transmembrane region" description="Helical" evidence="10">
    <location>
        <begin position="319"/>
        <end position="343"/>
    </location>
</feature>
<dbReference type="GO" id="GO:0015297">
    <property type="term" value="F:antiporter activity"/>
    <property type="evidence" value="ECO:0007669"/>
    <property type="project" value="InterPro"/>
</dbReference>
<protein>
    <recommendedName>
        <fullName evidence="3">Multidrug export protein MepA</fullName>
    </recommendedName>
</protein>
<dbReference type="InterPro" id="IPR051327">
    <property type="entry name" value="MATE_MepA_subfamily"/>
</dbReference>
<dbReference type="GO" id="GO:0042910">
    <property type="term" value="F:xenobiotic transmembrane transporter activity"/>
    <property type="evidence" value="ECO:0007669"/>
    <property type="project" value="InterPro"/>
</dbReference>
<feature type="transmembrane region" description="Helical" evidence="10">
    <location>
        <begin position="58"/>
        <end position="84"/>
    </location>
</feature>
<evidence type="ECO:0000256" key="3">
    <source>
        <dbReference type="ARBA" id="ARBA00022106"/>
    </source>
</evidence>
<dbReference type="PIRSF" id="PIRSF006603">
    <property type="entry name" value="DinF"/>
    <property type="match status" value="1"/>
</dbReference>
<dbReference type="NCBIfam" id="TIGR00797">
    <property type="entry name" value="matE"/>
    <property type="match status" value="1"/>
</dbReference>
<keyword evidence="7 10" id="KW-1133">Transmembrane helix</keyword>
<feature type="transmembrane region" description="Helical" evidence="10">
    <location>
        <begin position="267"/>
        <end position="289"/>
    </location>
</feature>
<evidence type="ECO:0000256" key="7">
    <source>
        <dbReference type="ARBA" id="ARBA00022989"/>
    </source>
</evidence>
<gene>
    <name evidence="11" type="ORF">HNQ88_000124</name>
</gene>
<keyword evidence="12" id="KW-1185">Reference proteome</keyword>
<feature type="transmembrane region" description="Helical" evidence="10">
    <location>
        <begin position="96"/>
        <end position="115"/>
    </location>
</feature>
<feature type="transmembrane region" description="Helical" evidence="10">
    <location>
        <begin position="235"/>
        <end position="261"/>
    </location>
</feature>
<feature type="transmembrane region" description="Helical" evidence="10">
    <location>
        <begin position="164"/>
        <end position="189"/>
    </location>
</feature>
<evidence type="ECO:0000256" key="4">
    <source>
        <dbReference type="ARBA" id="ARBA00022448"/>
    </source>
</evidence>
<evidence type="ECO:0000256" key="9">
    <source>
        <dbReference type="ARBA" id="ARBA00023251"/>
    </source>
</evidence>